<protein>
    <recommendedName>
        <fullName evidence="4">Restriction endonuclease type IV Mrr domain-containing protein</fullName>
    </recommendedName>
</protein>
<accession>A0ABS3IDN9</accession>
<feature type="coiled-coil region" evidence="1">
    <location>
        <begin position="220"/>
        <end position="258"/>
    </location>
</feature>
<keyword evidence="1" id="KW-0175">Coiled coil</keyword>
<dbReference type="Proteomes" id="UP000664617">
    <property type="component" value="Unassembled WGS sequence"/>
</dbReference>
<organism evidence="2 3">
    <name type="scientific">Myceligenerans salitolerans</name>
    <dbReference type="NCBI Taxonomy" id="1230528"/>
    <lineage>
        <taxon>Bacteria</taxon>
        <taxon>Bacillati</taxon>
        <taxon>Actinomycetota</taxon>
        <taxon>Actinomycetes</taxon>
        <taxon>Micrococcales</taxon>
        <taxon>Promicromonosporaceae</taxon>
        <taxon>Myceligenerans</taxon>
    </lineage>
</organism>
<gene>
    <name evidence="2" type="ORF">J0911_18910</name>
</gene>
<evidence type="ECO:0000313" key="2">
    <source>
        <dbReference type="EMBL" id="MBO0611094.1"/>
    </source>
</evidence>
<proteinExistence type="predicted"/>
<evidence type="ECO:0000313" key="3">
    <source>
        <dbReference type="Proteomes" id="UP000664617"/>
    </source>
</evidence>
<reference evidence="3" key="1">
    <citation type="submission" date="2023-07" db="EMBL/GenBank/DDBJ databases">
        <title>Myceligenerans salitolerans sp. nov., a halotolerant actinomycete isolated from a salt lake in Xinjiang, China.</title>
        <authorList>
            <person name="Guan T."/>
        </authorList>
    </citation>
    <scope>NUCLEOTIDE SEQUENCE [LARGE SCALE GENOMIC DNA]</scope>
    <source>
        <strain evidence="3">XHU 5031</strain>
    </source>
</reference>
<dbReference type="RefSeq" id="WP_207277037.1">
    <property type="nucleotide sequence ID" value="NZ_JAFMPK010000048.1"/>
</dbReference>
<dbReference type="EMBL" id="JAFMPK010000048">
    <property type="protein sequence ID" value="MBO0611094.1"/>
    <property type="molecule type" value="Genomic_DNA"/>
</dbReference>
<sequence>MGIIHGAEARPRAIFQGLDPQVIEELIPLVGSYVEVTAGGQTEIDQREYDLFVTTQDVQCSRHLHVLALGSDLLSGLHGNAITSVVLRHTDVTAAQLNVPDEVSQAIRDLIIRTLVPVVEERPRPRWKWDTRRLSPLREGDVAYTPLLTSHAHDEVLAFVGRFKRNDQPEGGMVLALPAIPTEVAPWLRWFLDIARKVTPEAFPVHADWQEDPRWGPPGLQDVLAERSALQAERLRLLAELDQRAEALDAKVADEMAAAETGIWRLLTKQHEEFEDAVGDALEELGFAVERRNAVIPDGQPKYEDLRISDPSEPGWVALAECKGLTKGAKAGAVRQLSTRPVHAFVLEQKRAPDALYYIVNHTISTPPPDRPEPLDADAPTISLLAEQGGAVIDSRALLQAQITALLDPQAKPKLRAAMRESRGRWDGTIDATTVGLDDEAE</sequence>
<comment type="caution">
    <text evidence="2">The sequence shown here is derived from an EMBL/GenBank/DDBJ whole genome shotgun (WGS) entry which is preliminary data.</text>
</comment>
<keyword evidence="3" id="KW-1185">Reference proteome</keyword>
<name>A0ABS3IDN9_9MICO</name>
<evidence type="ECO:0008006" key="4">
    <source>
        <dbReference type="Google" id="ProtNLM"/>
    </source>
</evidence>
<evidence type="ECO:0000256" key="1">
    <source>
        <dbReference type="SAM" id="Coils"/>
    </source>
</evidence>